<dbReference type="AlphaFoldDB" id="A0A6A5QSB9"/>
<proteinExistence type="predicted"/>
<feature type="region of interest" description="Disordered" evidence="1">
    <location>
        <begin position="214"/>
        <end position="289"/>
    </location>
</feature>
<sequence length="693" mass="75113">MVSDQARNHIGDTYWKDTNALQEGDELSLDKGVLVEVAEPVGITQTDLAPLLAKKPKEPPKHPTPPATLRPFHRPTPVAPTNAARAGSQLRHKSLNTLLGTPKGPVGKAVPTRSPFEARKEREQENNIVEERAPKRQKVTQRPPAWRASSPVQEEQPSPIKPTPFARPSKVISISSESDRASHVSPDVTLPNTPAKVVHSIPLSLVSPSIILPGILPEPPPIETPKMPREKVRLPKKNPVETPKRPAPTSSPPVSASNRITNVDFAVQPVEEPRKAPSPPAPVRDPRAKSLRLSTGIKRATLLCQSIPRPASRAGREPKSSGTRPIATKTPRVLSKETSPIIPDNVNGLVSRTSPSSKEKRKAPRAEPRITSKGSRIPPPSLLQEEDAFDDPEVAYGIMDQQLLIRSSPSDEPRGRAVEPVECGVTTPITKAKKSALKNKAPDVSGPCNASPSMQPVLRPPGLQTRETSPTHTDDSGTHSRPTSASSNKVALSTGGFRKKQKRVSKKSTLTTAAPPVVGTERRTETVPLPPHPLVSGKKGPLMSTSELASLLSKQSKRSRVSDTIENDGQTTGKSPARKIRRVRSENDAPIPSIAEDWEKRNLPKTSSNLPEAEEMPPPAPEPMKKVSALAALVKRTDPRKKLQRTHSLNVDTNIPPVDVPELPSPVPDTDVGPWSTEAFDLFDWRPPNSQEA</sequence>
<evidence type="ECO:0000313" key="4">
    <source>
        <dbReference type="Proteomes" id="UP000800096"/>
    </source>
</evidence>
<feature type="compositionally biased region" description="Basic and acidic residues" evidence="1">
    <location>
        <begin position="409"/>
        <end position="419"/>
    </location>
</feature>
<feature type="compositionally biased region" description="Basic residues" evidence="1">
    <location>
        <begin position="497"/>
        <end position="506"/>
    </location>
</feature>
<gene>
    <name evidence="3" type="ORF">BDU57DRAFT_513826</name>
</gene>
<organism evidence="3 4">
    <name type="scientific">Ampelomyces quisqualis</name>
    <name type="common">Powdery mildew agent</name>
    <dbReference type="NCBI Taxonomy" id="50730"/>
    <lineage>
        <taxon>Eukaryota</taxon>
        <taxon>Fungi</taxon>
        <taxon>Dikarya</taxon>
        <taxon>Ascomycota</taxon>
        <taxon>Pezizomycotina</taxon>
        <taxon>Dothideomycetes</taxon>
        <taxon>Pleosporomycetidae</taxon>
        <taxon>Pleosporales</taxon>
        <taxon>Pleosporineae</taxon>
        <taxon>Phaeosphaeriaceae</taxon>
        <taxon>Ampelomyces</taxon>
    </lineage>
</organism>
<feature type="non-terminal residue" evidence="3">
    <location>
        <position position="693"/>
    </location>
</feature>
<evidence type="ECO:0000256" key="1">
    <source>
        <dbReference type="SAM" id="MobiDB-lite"/>
    </source>
</evidence>
<feature type="compositionally biased region" description="Basic and acidic residues" evidence="1">
    <location>
        <begin position="116"/>
        <end position="134"/>
    </location>
</feature>
<feature type="compositionally biased region" description="Basic and acidic residues" evidence="1">
    <location>
        <begin position="226"/>
        <end position="244"/>
    </location>
</feature>
<dbReference type="OrthoDB" id="6513042at2759"/>
<feature type="region of interest" description="Disordered" evidence="1">
    <location>
        <begin position="306"/>
        <end position="623"/>
    </location>
</feature>
<protein>
    <recommendedName>
        <fullName evidence="2">5'-3' DNA helicase ZGRF1-like N-terminal domain-containing protein</fullName>
    </recommendedName>
</protein>
<feature type="compositionally biased region" description="Acidic residues" evidence="1">
    <location>
        <begin position="384"/>
        <end position="393"/>
    </location>
</feature>
<evidence type="ECO:0000313" key="3">
    <source>
        <dbReference type="EMBL" id="KAF1917526.1"/>
    </source>
</evidence>
<feature type="domain" description="5'-3' DNA helicase ZGRF1-like N-terminal" evidence="2">
    <location>
        <begin position="1"/>
        <end position="48"/>
    </location>
</feature>
<name>A0A6A5QSB9_AMPQU</name>
<dbReference type="InterPro" id="IPR018838">
    <property type="entry name" value="ZGRF1-like_N"/>
</dbReference>
<dbReference type="Proteomes" id="UP000800096">
    <property type="component" value="Unassembled WGS sequence"/>
</dbReference>
<dbReference type="EMBL" id="ML979134">
    <property type="protein sequence ID" value="KAF1917526.1"/>
    <property type="molecule type" value="Genomic_DNA"/>
</dbReference>
<feature type="region of interest" description="Disordered" evidence="1">
    <location>
        <begin position="53"/>
        <end position="189"/>
    </location>
</feature>
<feature type="region of interest" description="Disordered" evidence="1">
    <location>
        <begin position="635"/>
        <end position="693"/>
    </location>
</feature>
<reference evidence="3" key="1">
    <citation type="journal article" date="2020" name="Stud. Mycol.">
        <title>101 Dothideomycetes genomes: a test case for predicting lifestyles and emergence of pathogens.</title>
        <authorList>
            <person name="Haridas S."/>
            <person name="Albert R."/>
            <person name="Binder M."/>
            <person name="Bloem J."/>
            <person name="Labutti K."/>
            <person name="Salamov A."/>
            <person name="Andreopoulos B."/>
            <person name="Baker S."/>
            <person name="Barry K."/>
            <person name="Bills G."/>
            <person name="Bluhm B."/>
            <person name="Cannon C."/>
            <person name="Castanera R."/>
            <person name="Culley D."/>
            <person name="Daum C."/>
            <person name="Ezra D."/>
            <person name="Gonzalez J."/>
            <person name="Henrissat B."/>
            <person name="Kuo A."/>
            <person name="Liang C."/>
            <person name="Lipzen A."/>
            <person name="Lutzoni F."/>
            <person name="Magnuson J."/>
            <person name="Mondo S."/>
            <person name="Nolan M."/>
            <person name="Ohm R."/>
            <person name="Pangilinan J."/>
            <person name="Park H.-J."/>
            <person name="Ramirez L."/>
            <person name="Alfaro M."/>
            <person name="Sun H."/>
            <person name="Tritt A."/>
            <person name="Yoshinaga Y."/>
            <person name="Zwiers L.-H."/>
            <person name="Turgeon B."/>
            <person name="Goodwin S."/>
            <person name="Spatafora J."/>
            <person name="Crous P."/>
            <person name="Grigoriev I."/>
        </authorList>
    </citation>
    <scope>NUCLEOTIDE SEQUENCE</scope>
    <source>
        <strain evidence="3">HMLAC05119</strain>
    </source>
</reference>
<evidence type="ECO:0000259" key="2">
    <source>
        <dbReference type="Pfam" id="PF10382"/>
    </source>
</evidence>
<accession>A0A6A5QSB9</accession>
<feature type="compositionally biased region" description="Polar residues" evidence="1">
    <location>
        <begin position="479"/>
        <end position="491"/>
    </location>
</feature>
<dbReference type="Pfam" id="PF10382">
    <property type="entry name" value="ZGRF1-like_N"/>
    <property type="match status" value="1"/>
</dbReference>
<keyword evidence="4" id="KW-1185">Reference proteome</keyword>
<feature type="compositionally biased region" description="Polar residues" evidence="1">
    <location>
        <begin position="543"/>
        <end position="554"/>
    </location>
</feature>
<feature type="compositionally biased region" description="Polar residues" evidence="1">
    <location>
        <begin position="562"/>
        <end position="574"/>
    </location>
</feature>